<dbReference type="InterPro" id="IPR024571">
    <property type="entry name" value="ERAP1-like_C_dom"/>
</dbReference>
<reference evidence="3 4" key="1">
    <citation type="submission" date="2024-05" db="EMBL/GenBank/DDBJ databases">
        <title>Genome sequencing and assembly of Indian major carp, Cirrhinus mrigala (Hamilton, 1822).</title>
        <authorList>
            <person name="Mohindra V."/>
            <person name="Chowdhury L.M."/>
            <person name="Lal K."/>
            <person name="Jena J.K."/>
        </authorList>
    </citation>
    <scope>NUCLEOTIDE SEQUENCE [LARGE SCALE GENOMIC DNA]</scope>
    <source>
        <strain evidence="3">CM1030</strain>
        <tissue evidence="3">Blood</tissue>
    </source>
</reference>
<evidence type="ECO:0000313" key="4">
    <source>
        <dbReference type="Proteomes" id="UP001529510"/>
    </source>
</evidence>
<comment type="similarity">
    <text evidence="1">Belongs to the peptidase M1 family.</text>
</comment>
<organism evidence="3 4">
    <name type="scientific">Cirrhinus mrigala</name>
    <name type="common">Mrigala</name>
    <dbReference type="NCBI Taxonomy" id="683832"/>
    <lineage>
        <taxon>Eukaryota</taxon>
        <taxon>Metazoa</taxon>
        <taxon>Chordata</taxon>
        <taxon>Craniata</taxon>
        <taxon>Vertebrata</taxon>
        <taxon>Euteleostomi</taxon>
        <taxon>Actinopterygii</taxon>
        <taxon>Neopterygii</taxon>
        <taxon>Teleostei</taxon>
        <taxon>Ostariophysi</taxon>
        <taxon>Cypriniformes</taxon>
        <taxon>Cyprinidae</taxon>
        <taxon>Labeoninae</taxon>
        <taxon>Labeonini</taxon>
        <taxon>Cirrhinus</taxon>
    </lineage>
</organism>
<evidence type="ECO:0000259" key="2">
    <source>
        <dbReference type="Pfam" id="PF11838"/>
    </source>
</evidence>
<feature type="non-terminal residue" evidence="3">
    <location>
        <position position="59"/>
    </location>
</feature>
<name>A0ABD0QA68_CIRMR</name>
<dbReference type="Pfam" id="PF11838">
    <property type="entry name" value="ERAP1_C"/>
    <property type="match status" value="1"/>
</dbReference>
<dbReference type="Gene3D" id="1.10.3480.20">
    <property type="match status" value="1"/>
</dbReference>
<protein>
    <recommendedName>
        <fullName evidence="2">ERAP1-like C-terminal domain-containing protein</fullName>
    </recommendedName>
</protein>
<accession>A0ABD0QA68</accession>
<dbReference type="InterPro" id="IPR050344">
    <property type="entry name" value="Peptidase_M1_aminopeptidases"/>
</dbReference>
<gene>
    <name evidence="3" type="ORF">M9458_022529</name>
</gene>
<dbReference type="AlphaFoldDB" id="A0ABD0QA68"/>
<feature type="non-terminal residue" evidence="3">
    <location>
        <position position="1"/>
    </location>
</feature>
<dbReference type="Proteomes" id="UP001529510">
    <property type="component" value="Unassembled WGS sequence"/>
</dbReference>
<sequence length="59" mass="7066">VLYLPEKVDWIKFNVDLRGYYIVHYESRGWDALINQLQQNHSVFSSNDRASLIHDIFQL</sequence>
<dbReference type="EMBL" id="JAMKFB020000010">
    <property type="protein sequence ID" value="KAL0183154.1"/>
    <property type="molecule type" value="Genomic_DNA"/>
</dbReference>
<feature type="domain" description="ERAP1-like C-terminal" evidence="2">
    <location>
        <begin position="10"/>
        <end position="59"/>
    </location>
</feature>
<dbReference type="PANTHER" id="PTHR11533">
    <property type="entry name" value="PROTEASE M1 ZINC METALLOPROTEASE"/>
    <property type="match status" value="1"/>
</dbReference>
<evidence type="ECO:0000313" key="3">
    <source>
        <dbReference type="EMBL" id="KAL0183154.1"/>
    </source>
</evidence>
<comment type="caution">
    <text evidence="3">The sequence shown here is derived from an EMBL/GenBank/DDBJ whole genome shotgun (WGS) entry which is preliminary data.</text>
</comment>
<keyword evidence="4" id="KW-1185">Reference proteome</keyword>
<evidence type="ECO:0000256" key="1">
    <source>
        <dbReference type="ARBA" id="ARBA00010136"/>
    </source>
</evidence>
<dbReference type="PANTHER" id="PTHR11533:SF156">
    <property type="entry name" value="ENDOPLASMIC RETICULUM AMINOPEPTIDASE 1"/>
    <property type="match status" value="1"/>
</dbReference>
<proteinExistence type="inferred from homology"/>